<feature type="compositionally biased region" description="Basic and acidic residues" evidence="1">
    <location>
        <begin position="308"/>
        <end position="319"/>
    </location>
</feature>
<evidence type="ECO:0000313" key="4">
    <source>
        <dbReference type="Proteomes" id="UP000190367"/>
    </source>
</evidence>
<dbReference type="AlphaFoldDB" id="A0A1T4R5D5"/>
<keyword evidence="2" id="KW-0472">Membrane</keyword>
<protein>
    <recommendedName>
        <fullName evidence="5">Oxygen tolerance</fullName>
    </recommendedName>
</protein>
<feature type="transmembrane region" description="Helical" evidence="2">
    <location>
        <begin position="169"/>
        <end position="190"/>
    </location>
</feature>
<feature type="region of interest" description="Disordered" evidence="1">
    <location>
        <begin position="308"/>
        <end position="335"/>
    </location>
</feature>
<proteinExistence type="predicted"/>
<evidence type="ECO:0000256" key="2">
    <source>
        <dbReference type="SAM" id="Phobius"/>
    </source>
</evidence>
<evidence type="ECO:0000256" key="1">
    <source>
        <dbReference type="SAM" id="MobiDB-lite"/>
    </source>
</evidence>
<keyword evidence="4" id="KW-1185">Reference proteome</keyword>
<sequence length="335" mass="38115">MYKQQVIRRILLSFFIGLLFPLGLLAQNTLEVTAKADSSSIRIGEQVKLHLKATVPAAVFNKPEFRLLLPIVPDSLDHFEVVTRSRVDTLTQQDMKVLQQTLTVTSFDSGHWEFPPQKFEVYGATGANSVDTLFSQPLGIDVNTVAVDTTKAFKPIKTVRAVPWNIWDYWLYIAIGAAVVLIALGLWLYFRKRPEKKPAEKLPLVTPYDLARQQLKSLKEEQLWQQGDIKQYYTRLTDILRTYFEHQFGIAALEQTSEELLKNIKPVTKLNQQRDKLRSLLAIADLAKFAKLQPTADEHEDCMTKAEEILEWTRPKEEPVAQTPGAPDEKPQTGA</sequence>
<gene>
    <name evidence="3" type="ORF">SAMN04488128_102845</name>
</gene>
<evidence type="ECO:0000313" key="3">
    <source>
        <dbReference type="EMBL" id="SKA10871.1"/>
    </source>
</evidence>
<evidence type="ECO:0008006" key="5">
    <source>
        <dbReference type="Google" id="ProtNLM"/>
    </source>
</evidence>
<dbReference type="OrthoDB" id="9807384at2"/>
<reference evidence="4" key="1">
    <citation type="submission" date="2017-02" db="EMBL/GenBank/DDBJ databases">
        <authorList>
            <person name="Varghese N."/>
            <person name="Submissions S."/>
        </authorList>
    </citation>
    <scope>NUCLEOTIDE SEQUENCE [LARGE SCALE GENOMIC DNA]</scope>
    <source>
        <strain evidence="4">DSM 22224</strain>
    </source>
</reference>
<dbReference type="STRING" id="634771.SAMN04488128_102845"/>
<dbReference type="RefSeq" id="WP_078669351.1">
    <property type="nucleotide sequence ID" value="NZ_FUWZ01000002.1"/>
</dbReference>
<dbReference type="Proteomes" id="UP000190367">
    <property type="component" value="Unassembled WGS sequence"/>
</dbReference>
<keyword evidence="2" id="KW-1133">Transmembrane helix</keyword>
<accession>A0A1T4R5D5</accession>
<name>A0A1T4R5D5_9BACT</name>
<dbReference type="EMBL" id="FUWZ01000002">
    <property type="protein sequence ID" value="SKA10871.1"/>
    <property type="molecule type" value="Genomic_DNA"/>
</dbReference>
<organism evidence="3 4">
    <name type="scientific">Chitinophaga eiseniae</name>
    <dbReference type="NCBI Taxonomy" id="634771"/>
    <lineage>
        <taxon>Bacteria</taxon>
        <taxon>Pseudomonadati</taxon>
        <taxon>Bacteroidota</taxon>
        <taxon>Chitinophagia</taxon>
        <taxon>Chitinophagales</taxon>
        <taxon>Chitinophagaceae</taxon>
        <taxon>Chitinophaga</taxon>
    </lineage>
</organism>
<keyword evidence="2" id="KW-0812">Transmembrane</keyword>